<dbReference type="GeneID" id="110241128"/>
<dbReference type="RefSeq" id="XP_020902629.1">
    <property type="nucleotide sequence ID" value="XM_021046970.2"/>
</dbReference>
<dbReference type="InterPro" id="IPR032675">
    <property type="entry name" value="LRR_dom_sf"/>
</dbReference>
<evidence type="ECO:0000313" key="3">
    <source>
        <dbReference type="Proteomes" id="UP000887567"/>
    </source>
</evidence>
<dbReference type="EnsemblMetazoa" id="XM_021046970.2">
    <property type="protein sequence ID" value="XP_020902629.1"/>
    <property type="gene ID" value="LOC110241128"/>
</dbReference>
<dbReference type="SUPFAM" id="SSF52047">
    <property type="entry name" value="RNI-like"/>
    <property type="match status" value="1"/>
</dbReference>
<accession>A0A913XD28</accession>
<dbReference type="Gene3D" id="3.80.10.10">
    <property type="entry name" value="Ribonuclease Inhibitor"/>
    <property type="match status" value="2"/>
</dbReference>
<feature type="domain" description="F-box" evidence="1">
    <location>
        <begin position="13"/>
        <end position="60"/>
    </location>
</feature>
<sequence>MADVARQFQVRQFFSLLKLPTLIFHMIVEYLSPKEKGVLSRVSKIIRELLNSNVKTWKDVDFVISPTRLNQCCYIVALLHQRKATSLTFRNISGEKIQENILKAFPNLISLSIPMSNTSTPKLIENYCKKLKKLRLWNLTSSFFQREMPLRFGDVIRRMVHLEILSLEGDELDSDRFPEYTNEIKKGIVCHTSLTKLEFHFDVMELPWIVEICCFNPKLRSLKVHSANKMKGRRLPLKYYRDVCTWLEDFALEEVNLQGLLLPKDHLKCIIDSVDKCQSLVSLDLSYCRHEILLRMILEHLYKLPELKHLNLTKCAIKDDMFLANHPKLYNLELKSTAIKFIGIQRIASIMSSSLKYLGLANCYYIQTADIKQLPSLFISLDTMDLSGCDSLDNDVLRGWYLQPAKPKLCPRKIVAKGCMNIDTEMIKKVREKLKNKLFILT</sequence>
<evidence type="ECO:0000313" key="2">
    <source>
        <dbReference type="EnsemblMetazoa" id="XP_020902629.1"/>
    </source>
</evidence>
<keyword evidence="3" id="KW-1185">Reference proteome</keyword>
<dbReference type="SUPFAM" id="SSF81383">
    <property type="entry name" value="F-box domain"/>
    <property type="match status" value="1"/>
</dbReference>
<dbReference type="SMART" id="SM00256">
    <property type="entry name" value="FBOX"/>
    <property type="match status" value="1"/>
</dbReference>
<dbReference type="KEGG" id="epa:110241128"/>
<dbReference type="InterPro" id="IPR001810">
    <property type="entry name" value="F-box_dom"/>
</dbReference>
<dbReference type="GO" id="GO:0019005">
    <property type="term" value="C:SCF ubiquitin ligase complex"/>
    <property type="evidence" value="ECO:0007669"/>
    <property type="project" value="TreeGrafter"/>
</dbReference>
<protein>
    <recommendedName>
        <fullName evidence="1">F-box domain-containing protein</fullName>
    </recommendedName>
</protein>
<dbReference type="GO" id="GO:0031146">
    <property type="term" value="P:SCF-dependent proteasomal ubiquitin-dependent protein catabolic process"/>
    <property type="evidence" value="ECO:0007669"/>
    <property type="project" value="TreeGrafter"/>
</dbReference>
<reference evidence="2" key="1">
    <citation type="submission" date="2022-11" db="UniProtKB">
        <authorList>
            <consortium name="EnsemblMetazoa"/>
        </authorList>
    </citation>
    <scope>IDENTIFICATION</scope>
</reference>
<organism evidence="2 3">
    <name type="scientific">Exaiptasia diaphana</name>
    <name type="common">Tropical sea anemone</name>
    <name type="synonym">Aiptasia pulchella</name>
    <dbReference type="NCBI Taxonomy" id="2652724"/>
    <lineage>
        <taxon>Eukaryota</taxon>
        <taxon>Metazoa</taxon>
        <taxon>Cnidaria</taxon>
        <taxon>Anthozoa</taxon>
        <taxon>Hexacorallia</taxon>
        <taxon>Actiniaria</taxon>
        <taxon>Aiptasiidae</taxon>
        <taxon>Exaiptasia</taxon>
    </lineage>
</organism>
<dbReference type="Pfam" id="PF00646">
    <property type="entry name" value="F-box"/>
    <property type="match status" value="1"/>
</dbReference>
<dbReference type="AlphaFoldDB" id="A0A913XD28"/>
<dbReference type="PROSITE" id="PS50181">
    <property type="entry name" value="FBOX"/>
    <property type="match status" value="1"/>
</dbReference>
<dbReference type="PANTHER" id="PTHR13318">
    <property type="entry name" value="PARTNER OF PAIRED, ISOFORM B-RELATED"/>
    <property type="match status" value="1"/>
</dbReference>
<proteinExistence type="predicted"/>
<dbReference type="OrthoDB" id="5959826at2759"/>
<name>A0A913XD28_EXADI</name>
<dbReference type="Proteomes" id="UP000887567">
    <property type="component" value="Unplaced"/>
</dbReference>
<dbReference type="OMA" id="WIVEICC"/>
<evidence type="ECO:0000259" key="1">
    <source>
        <dbReference type="PROSITE" id="PS50181"/>
    </source>
</evidence>
<dbReference type="InterPro" id="IPR036047">
    <property type="entry name" value="F-box-like_dom_sf"/>
</dbReference>